<keyword evidence="6" id="KW-0057">Aromatic amino acid biosynthesis</keyword>
<evidence type="ECO:0000313" key="11">
    <source>
        <dbReference type="Proteomes" id="UP000751190"/>
    </source>
</evidence>
<comment type="subcellular location">
    <subcellularLocation>
        <location evidence="1">Cytoplasm</location>
    </subcellularLocation>
</comment>
<dbReference type="CDD" id="cd04905">
    <property type="entry name" value="ACT_CM-PDT"/>
    <property type="match status" value="1"/>
</dbReference>
<reference evidence="10" key="1">
    <citation type="submission" date="2021-05" db="EMBL/GenBank/DDBJ databases">
        <title>The genome of the haptophyte Pavlova lutheri (Diacronema luteri, Pavlovales) - a model for lipid biosynthesis in eukaryotic algae.</title>
        <authorList>
            <person name="Hulatt C.J."/>
            <person name="Posewitz M.C."/>
        </authorList>
    </citation>
    <scope>NUCLEOTIDE SEQUENCE</scope>
    <source>
        <strain evidence="10">NIVA-4/92</strain>
    </source>
</reference>
<accession>A0A8J5XMQ7</accession>
<dbReference type="EC" id="5.4.99.5" evidence="3"/>
<feature type="compositionally biased region" description="Gly residues" evidence="8">
    <location>
        <begin position="224"/>
        <end position="251"/>
    </location>
</feature>
<keyword evidence="11" id="KW-1185">Reference proteome</keyword>
<keyword evidence="5" id="KW-0028">Amino-acid biosynthesis</keyword>
<dbReference type="InterPro" id="IPR002701">
    <property type="entry name" value="CM_II_prokaryot"/>
</dbReference>
<name>A0A8J5XMQ7_DIALT</name>
<dbReference type="InterPro" id="IPR045865">
    <property type="entry name" value="ACT-like_dom_sf"/>
</dbReference>
<keyword evidence="4" id="KW-0963">Cytoplasm</keyword>
<protein>
    <recommendedName>
        <fullName evidence="3">chorismate mutase</fullName>
        <ecNumber evidence="3">5.4.99.5</ecNumber>
    </recommendedName>
</protein>
<organism evidence="10 11">
    <name type="scientific">Diacronema lutheri</name>
    <name type="common">Unicellular marine alga</name>
    <name type="synonym">Monochrysis lutheri</name>
    <dbReference type="NCBI Taxonomy" id="2081491"/>
    <lineage>
        <taxon>Eukaryota</taxon>
        <taxon>Haptista</taxon>
        <taxon>Haptophyta</taxon>
        <taxon>Pavlovophyceae</taxon>
        <taxon>Pavlovales</taxon>
        <taxon>Pavlovaceae</taxon>
        <taxon>Diacronema</taxon>
    </lineage>
</organism>
<dbReference type="InterPro" id="IPR036263">
    <property type="entry name" value="Chorismate_II_sf"/>
</dbReference>
<evidence type="ECO:0000256" key="3">
    <source>
        <dbReference type="ARBA" id="ARBA00012404"/>
    </source>
</evidence>
<dbReference type="SUPFAM" id="SSF48600">
    <property type="entry name" value="Chorismate mutase II"/>
    <property type="match status" value="1"/>
</dbReference>
<dbReference type="OrthoDB" id="191918at2759"/>
<gene>
    <name evidence="10" type="ORF">KFE25_009514</name>
</gene>
<dbReference type="GO" id="GO:0005737">
    <property type="term" value="C:cytoplasm"/>
    <property type="evidence" value="ECO:0007669"/>
    <property type="project" value="UniProtKB-SubCell"/>
</dbReference>
<dbReference type="Proteomes" id="UP000751190">
    <property type="component" value="Unassembled WGS sequence"/>
</dbReference>
<evidence type="ECO:0000256" key="1">
    <source>
        <dbReference type="ARBA" id="ARBA00004496"/>
    </source>
</evidence>
<dbReference type="SUPFAM" id="SSF55021">
    <property type="entry name" value="ACT-like"/>
    <property type="match status" value="1"/>
</dbReference>
<dbReference type="GO" id="GO:0004106">
    <property type="term" value="F:chorismate mutase activity"/>
    <property type="evidence" value="ECO:0007669"/>
    <property type="project" value="UniProtKB-EC"/>
</dbReference>
<keyword evidence="7" id="KW-0413">Isomerase</keyword>
<evidence type="ECO:0000256" key="4">
    <source>
        <dbReference type="ARBA" id="ARBA00022490"/>
    </source>
</evidence>
<dbReference type="UniPathway" id="UPA00120">
    <property type="reaction ID" value="UER00203"/>
</dbReference>
<dbReference type="PANTHER" id="PTHR21145">
    <property type="entry name" value="CHORISMATE MUTASE"/>
    <property type="match status" value="1"/>
</dbReference>
<evidence type="ECO:0000256" key="5">
    <source>
        <dbReference type="ARBA" id="ARBA00022605"/>
    </source>
</evidence>
<dbReference type="PROSITE" id="PS51671">
    <property type="entry name" value="ACT"/>
    <property type="match status" value="1"/>
</dbReference>
<dbReference type="AlphaFoldDB" id="A0A8J5XMQ7"/>
<dbReference type="InterPro" id="IPR002912">
    <property type="entry name" value="ACT_dom"/>
</dbReference>
<evidence type="ECO:0000313" key="10">
    <source>
        <dbReference type="EMBL" id="KAG8471093.1"/>
    </source>
</evidence>
<evidence type="ECO:0000256" key="2">
    <source>
        <dbReference type="ARBA" id="ARBA00004817"/>
    </source>
</evidence>
<dbReference type="Gene3D" id="3.30.70.260">
    <property type="match status" value="1"/>
</dbReference>
<dbReference type="PANTHER" id="PTHR21145:SF12">
    <property type="entry name" value="CHORISMATE MUTASE"/>
    <property type="match status" value="1"/>
</dbReference>
<dbReference type="NCBIfam" id="TIGR01802">
    <property type="entry name" value="CM_pl-yst"/>
    <property type="match status" value="1"/>
</dbReference>
<dbReference type="Gene3D" id="1.10.590.10">
    <property type="entry name" value="Chorismate mutase, AroQ class superfamily, eukaryotic"/>
    <property type="match status" value="1"/>
</dbReference>
<proteinExistence type="predicted"/>
<dbReference type="PROSITE" id="PS51169">
    <property type="entry name" value="CHORISMATE_MUT_3"/>
    <property type="match status" value="1"/>
</dbReference>
<feature type="region of interest" description="Disordered" evidence="8">
    <location>
        <begin position="211"/>
        <end position="252"/>
    </location>
</feature>
<evidence type="ECO:0000256" key="8">
    <source>
        <dbReference type="SAM" id="MobiDB-lite"/>
    </source>
</evidence>
<dbReference type="InterPro" id="IPR037039">
    <property type="entry name" value="CM_AroQ_sf_eucaryotic"/>
</dbReference>
<sequence>MSMPRQLDLEQIRSSLIRQEETIIFALIERAQFRRNAATTELDHPAFRSVLRPSTRTFLDHMLLEHERLHATVRRYTAPDEHAFFPSRLPAPALLTEPQPSVLQPNAINVNDQIRALYESTIIPALCAGGDDGNYGSATLCDIAALQAISKRVHYGKFVAESKFRSQTAEYTALIEARDSSGIMALLTNSAVEEKLLRRVRAKASTYGQDIEDPNAAMPAGSAGAHGGVGGGGGGGSGSGGGGGGGGGGAGSQLKVDPEQIVSLYRDFVIPLTKEVELIYLLERLNGCHVAYADARGRRAAEMHFAARAGAPTAPTATVRFAPHLDVDAVLGAVAARKATYGIVPLADSRGALDVPTVHRLSVGALCVCADVLVHDEPLILATRADAGVGASAAPLVATALSAVHGALGALHDGASWLCRAAPSAQLVALAPHADLRALLETAGARTAVLCSQSDATAAGLALVECTVERPKTNTRPSRFLVVSTVEQAMATGADRSLLFFKVVHASGALARVLAVFNSFGVNLENIHPYADPDGGEHACFFAECTGHASEAQLAQTLQELRACTTHLRCLGSFVSGAAPMS</sequence>
<dbReference type="Pfam" id="PF01817">
    <property type="entry name" value="CM_2"/>
    <property type="match status" value="1"/>
</dbReference>
<dbReference type="OMA" id="TCLESIY"/>
<comment type="pathway">
    <text evidence="2">Metabolic intermediate biosynthesis; prephenate biosynthesis; prephenate from chorismate: step 1/1.</text>
</comment>
<dbReference type="InterPro" id="IPR008238">
    <property type="entry name" value="Chorismate_mutase_AroQ_euk"/>
</dbReference>
<evidence type="ECO:0000256" key="6">
    <source>
        <dbReference type="ARBA" id="ARBA00023141"/>
    </source>
</evidence>
<evidence type="ECO:0000256" key="7">
    <source>
        <dbReference type="ARBA" id="ARBA00023235"/>
    </source>
</evidence>
<dbReference type="GO" id="GO:0046417">
    <property type="term" value="P:chorismate metabolic process"/>
    <property type="evidence" value="ECO:0007669"/>
    <property type="project" value="InterPro"/>
</dbReference>
<dbReference type="GO" id="GO:0009073">
    <property type="term" value="P:aromatic amino acid family biosynthetic process"/>
    <property type="evidence" value="ECO:0007669"/>
    <property type="project" value="UniProtKB-KW"/>
</dbReference>
<evidence type="ECO:0000259" key="9">
    <source>
        <dbReference type="PROSITE" id="PS51671"/>
    </source>
</evidence>
<dbReference type="EMBL" id="JAGTXO010000001">
    <property type="protein sequence ID" value="KAG8471093.1"/>
    <property type="molecule type" value="Genomic_DNA"/>
</dbReference>
<feature type="domain" description="ACT" evidence="9">
    <location>
        <begin position="498"/>
        <end position="575"/>
    </location>
</feature>
<dbReference type="GO" id="GO:0008652">
    <property type="term" value="P:amino acid biosynthetic process"/>
    <property type="evidence" value="ECO:0007669"/>
    <property type="project" value="UniProtKB-KW"/>
</dbReference>
<comment type="caution">
    <text evidence="10">The sequence shown here is derived from an EMBL/GenBank/DDBJ whole genome shotgun (WGS) entry which is preliminary data.</text>
</comment>